<proteinExistence type="predicted"/>
<keyword evidence="1" id="KW-1133">Transmembrane helix</keyword>
<evidence type="ECO:0000256" key="1">
    <source>
        <dbReference type="SAM" id="Phobius"/>
    </source>
</evidence>
<protein>
    <submittedName>
        <fullName evidence="2">Branched-chain amino acid transporter AzlD</fullName>
    </submittedName>
</protein>
<evidence type="ECO:0000313" key="3">
    <source>
        <dbReference type="Proteomes" id="UP000256599"/>
    </source>
</evidence>
<feature type="transmembrane region" description="Helical" evidence="1">
    <location>
        <begin position="73"/>
        <end position="103"/>
    </location>
</feature>
<feature type="transmembrane region" description="Helical" evidence="1">
    <location>
        <begin position="37"/>
        <end position="61"/>
    </location>
</feature>
<feature type="transmembrane region" description="Helical" evidence="1">
    <location>
        <begin position="6"/>
        <end position="25"/>
    </location>
</feature>
<dbReference type="PIRSF" id="PIRSF003203">
    <property type="entry name" value="AzlD"/>
    <property type="match status" value="1"/>
</dbReference>
<keyword evidence="1" id="KW-0472">Membrane</keyword>
<dbReference type="RefSeq" id="WP_104699113.1">
    <property type="nucleotide sequence ID" value="NZ_FZPP01000003.1"/>
</dbReference>
<organism evidence="2 3">
    <name type="scientific">Helicobacter marmotae</name>
    <dbReference type="NCBI Taxonomy" id="152490"/>
    <lineage>
        <taxon>Bacteria</taxon>
        <taxon>Pseudomonadati</taxon>
        <taxon>Campylobacterota</taxon>
        <taxon>Epsilonproteobacteria</taxon>
        <taxon>Campylobacterales</taxon>
        <taxon>Helicobacteraceae</taxon>
        <taxon>Helicobacter</taxon>
    </lineage>
</organism>
<name>A0A3D8I7M0_9HELI</name>
<dbReference type="EMBL" id="NXLR01000001">
    <property type="protein sequence ID" value="RDU61149.1"/>
    <property type="molecule type" value="Genomic_DNA"/>
</dbReference>
<dbReference type="OrthoDB" id="5324916at2"/>
<comment type="caution">
    <text evidence="2">The sequence shown here is derived from an EMBL/GenBank/DDBJ whole genome shotgun (WGS) entry which is preliminary data.</text>
</comment>
<dbReference type="InterPro" id="IPR008407">
    <property type="entry name" value="Brnchd-chn_aa_trnsp_AzlD"/>
</dbReference>
<keyword evidence="3" id="KW-1185">Reference proteome</keyword>
<sequence>MSPSELHSLLLVLLIGLNTFLSRYLPFLIFAKSTPKFITFLGKVLPSAIIAMLIVYCLRGIDFSLKPYGANEVIAVFIVVSIHIIFKIPVLSIVCGTISYMFLVQSEILM</sequence>
<dbReference type="Pfam" id="PF05437">
    <property type="entry name" value="AzlD"/>
    <property type="match status" value="1"/>
</dbReference>
<reference evidence="2 3" key="1">
    <citation type="submission" date="2018-04" db="EMBL/GenBank/DDBJ databases">
        <title>Novel Campyloabacter and Helicobacter Species and Strains.</title>
        <authorList>
            <person name="Mannion A.J."/>
            <person name="Shen Z."/>
            <person name="Fox J.G."/>
        </authorList>
    </citation>
    <scope>NUCLEOTIDE SEQUENCE [LARGE SCALE GENOMIC DNA]</scope>
    <source>
        <strain evidence="2 3">MIT 98-6070</strain>
    </source>
</reference>
<evidence type="ECO:0000313" key="2">
    <source>
        <dbReference type="EMBL" id="RDU61149.1"/>
    </source>
</evidence>
<keyword evidence="1" id="KW-0812">Transmembrane</keyword>
<dbReference type="AlphaFoldDB" id="A0A3D8I7M0"/>
<dbReference type="Proteomes" id="UP000256599">
    <property type="component" value="Unassembled WGS sequence"/>
</dbReference>
<accession>A0A3D8I7M0</accession>
<gene>
    <name evidence="2" type="ORF">CQA63_01195</name>
</gene>